<dbReference type="PANTHER" id="PTHR43420">
    <property type="entry name" value="ACETYLTRANSFERASE"/>
    <property type="match status" value="1"/>
</dbReference>
<accession>A0A2W1LAU2</accession>
<dbReference type="PANTHER" id="PTHR43420:SF12">
    <property type="entry name" value="N-ACETYLTRANSFERASE DOMAIN-CONTAINING PROTEIN"/>
    <property type="match status" value="1"/>
</dbReference>
<name>A0A2W1LAU2_9BACL</name>
<gene>
    <name evidence="4" type="ORF">DNH61_03185</name>
</gene>
<dbReference type="InterPro" id="IPR016181">
    <property type="entry name" value="Acyl_CoA_acyltransferase"/>
</dbReference>
<keyword evidence="2" id="KW-0012">Acyltransferase</keyword>
<dbReference type="Proteomes" id="UP000249522">
    <property type="component" value="Unassembled WGS sequence"/>
</dbReference>
<dbReference type="OrthoDB" id="46888at2"/>
<reference evidence="4 5" key="1">
    <citation type="submission" date="2018-06" db="EMBL/GenBank/DDBJ databases">
        <title>Paenibacillus imtechensis sp. nov.</title>
        <authorList>
            <person name="Pinnaka A.K."/>
            <person name="Singh H."/>
            <person name="Kaur M."/>
        </authorList>
    </citation>
    <scope>NUCLEOTIDE SEQUENCE [LARGE SCALE GENOMIC DNA]</scope>
    <source>
        <strain evidence="4 5">SMB1</strain>
    </source>
</reference>
<evidence type="ECO:0000256" key="1">
    <source>
        <dbReference type="ARBA" id="ARBA00022679"/>
    </source>
</evidence>
<evidence type="ECO:0000256" key="2">
    <source>
        <dbReference type="ARBA" id="ARBA00023315"/>
    </source>
</evidence>
<protein>
    <submittedName>
        <fullName evidence="4">GNAT family N-acetyltransferase</fullName>
    </submittedName>
</protein>
<dbReference type="CDD" id="cd04301">
    <property type="entry name" value="NAT_SF"/>
    <property type="match status" value="1"/>
</dbReference>
<dbReference type="EMBL" id="QKRB01000028">
    <property type="protein sequence ID" value="PZD97368.1"/>
    <property type="molecule type" value="Genomic_DNA"/>
</dbReference>
<keyword evidence="1 4" id="KW-0808">Transferase</keyword>
<feature type="domain" description="N-acetyltransferase" evidence="3">
    <location>
        <begin position="1"/>
        <end position="152"/>
    </location>
</feature>
<evidence type="ECO:0000259" key="3">
    <source>
        <dbReference type="PROSITE" id="PS51186"/>
    </source>
</evidence>
<dbReference type="Gene3D" id="3.40.630.30">
    <property type="match status" value="1"/>
</dbReference>
<sequence length="152" mass="17017">MINLINHRDEQTAAELLALQMASYQVEADIIGYNDLPPLRENIRDIMESKEIYLGCSKEGRLAGAAAFEIEKVTLTVCKMMVHPQYFNQGIASRLMEAIVEQGRQVMNIAVSTGAANEPAIRLYRKHGFEESGKTVIDDKLTIIHLIKVINT</sequence>
<dbReference type="InterPro" id="IPR050680">
    <property type="entry name" value="YpeA/RimI_acetyltransf"/>
</dbReference>
<organism evidence="4 5">
    <name type="scientific">Paenibacillus sambharensis</name>
    <dbReference type="NCBI Taxonomy" id="1803190"/>
    <lineage>
        <taxon>Bacteria</taxon>
        <taxon>Bacillati</taxon>
        <taxon>Bacillota</taxon>
        <taxon>Bacilli</taxon>
        <taxon>Bacillales</taxon>
        <taxon>Paenibacillaceae</taxon>
        <taxon>Paenibacillus</taxon>
    </lineage>
</organism>
<evidence type="ECO:0000313" key="5">
    <source>
        <dbReference type="Proteomes" id="UP000249522"/>
    </source>
</evidence>
<comment type="caution">
    <text evidence="4">The sequence shown here is derived from an EMBL/GenBank/DDBJ whole genome shotgun (WGS) entry which is preliminary data.</text>
</comment>
<dbReference type="PROSITE" id="PS51186">
    <property type="entry name" value="GNAT"/>
    <property type="match status" value="1"/>
</dbReference>
<proteinExistence type="predicted"/>
<dbReference type="GO" id="GO:0016747">
    <property type="term" value="F:acyltransferase activity, transferring groups other than amino-acyl groups"/>
    <property type="evidence" value="ECO:0007669"/>
    <property type="project" value="InterPro"/>
</dbReference>
<dbReference type="AlphaFoldDB" id="A0A2W1LAU2"/>
<evidence type="ECO:0000313" key="4">
    <source>
        <dbReference type="EMBL" id="PZD97368.1"/>
    </source>
</evidence>
<dbReference type="RefSeq" id="WP_111145226.1">
    <property type="nucleotide sequence ID" value="NZ_QKRB01000028.1"/>
</dbReference>
<dbReference type="SUPFAM" id="SSF55729">
    <property type="entry name" value="Acyl-CoA N-acyltransferases (Nat)"/>
    <property type="match status" value="1"/>
</dbReference>
<dbReference type="InterPro" id="IPR000182">
    <property type="entry name" value="GNAT_dom"/>
</dbReference>
<keyword evidence="5" id="KW-1185">Reference proteome</keyword>
<dbReference type="Pfam" id="PF00583">
    <property type="entry name" value="Acetyltransf_1"/>
    <property type="match status" value="1"/>
</dbReference>